<sequence length="323" mass="34821">MTTLNVRGTVFSDELGPFTVPGYRYTFQNNGPLTTTYTPPPSCTAPERLTLAYRAGFREDKEHLPPRGFYNVNCATTEYSDCMPTSTATPTTTIGGYRIPIGIYYSPGIHCPSGWETIAQAARDGDNIPTTSGAMSLNAPESMSFPYYPYTAALIASSLKPSETIAVCCPSGYTVDRLGGCWDTVASYTPTVGCQVYSSMHTTWDLSTETYTAWEAERTTLHAVNIRSSLTTQTYTETFDADFGTLLTPFASVTAVTILHRKSDITAGTSVAQTGDIEGKNVKSTPNTAARLHSSRSLWDGFELSLGVSVIAVILGVAIILPL</sequence>
<proteinExistence type="predicted"/>
<dbReference type="Proteomes" id="UP000191285">
    <property type="component" value="Unassembled WGS sequence"/>
</dbReference>
<reference evidence="3" key="1">
    <citation type="journal article" date="2017" name="Nat. Microbiol.">
        <title>Global analysis of biosynthetic gene clusters reveals vast potential of secondary metabolite production in Penicillium species.</title>
        <authorList>
            <person name="Nielsen J.C."/>
            <person name="Grijseels S."/>
            <person name="Prigent S."/>
            <person name="Ji B."/>
            <person name="Dainat J."/>
            <person name="Nielsen K.F."/>
            <person name="Frisvad J.C."/>
            <person name="Workman M."/>
            <person name="Nielsen J."/>
        </authorList>
    </citation>
    <scope>NUCLEOTIDE SEQUENCE [LARGE SCALE GENOMIC DNA]</scope>
    <source>
        <strain evidence="3">IBT 24891</strain>
    </source>
</reference>
<evidence type="ECO:0000313" key="2">
    <source>
        <dbReference type="EMBL" id="OQE21780.1"/>
    </source>
</evidence>
<feature type="transmembrane region" description="Helical" evidence="1">
    <location>
        <begin position="301"/>
        <end position="321"/>
    </location>
</feature>
<evidence type="ECO:0000256" key="1">
    <source>
        <dbReference type="SAM" id="Phobius"/>
    </source>
</evidence>
<keyword evidence="1" id="KW-0812">Transmembrane</keyword>
<dbReference type="OrthoDB" id="5429716at2759"/>
<keyword evidence="1" id="KW-1133">Transmembrane helix</keyword>
<gene>
    <name evidence="2" type="ORF">PENSTE_c011G00424</name>
</gene>
<comment type="caution">
    <text evidence="2">The sequence shown here is derived from an EMBL/GenBank/DDBJ whole genome shotgun (WGS) entry which is preliminary data.</text>
</comment>
<name>A0A1V6T781_9EURO</name>
<keyword evidence="3" id="KW-1185">Reference proteome</keyword>
<dbReference type="EMBL" id="MLKD01000011">
    <property type="protein sequence ID" value="OQE21780.1"/>
    <property type="molecule type" value="Genomic_DNA"/>
</dbReference>
<accession>A0A1V6T781</accession>
<evidence type="ECO:0000313" key="3">
    <source>
        <dbReference type="Proteomes" id="UP000191285"/>
    </source>
</evidence>
<organism evidence="2 3">
    <name type="scientific">Penicillium steckii</name>
    <dbReference type="NCBI Taxonomy" id="303698"/>
    <lineage>
        <taxon>Eukaryota</taxon>
        <taxon>Fungi</taxon>
        <taxon>Dikarya</taxon>
        <taxon>Ascomycota</taxon>
        <taxon>Pezizomycotina</taxon>
        <taxon>Eurotiomycetes</taxon>
        <taxon>Eurotiomycetidae</taxon>
        <taxon>Eurotiales</taxon>
        <taxon>Aspergillaceae</taxon>
        <taxon>Penicillium</taxon>
    </lineage>
</organism>
<dbReference type="AlphaFoldDB" id="A0A1V6T781"/>
<protein>
    <submittedName>
        <fullName evidence="2">Uncharacterized protein</fullName>
    </submittedName>
</protein>
<keyword evidence="1" id="KW-0472">Membrane</keyword>